<proteinExistence type="predicted"/>
<dbReference type="EMBL" id="LAZR01065365">
    <property type="protein sequence ID" value="KKK55706.1"/>
    <property type="molecule type" value="Genomic_DNA"/>
</dbReference>
<evidence type="ECO:0000313" key="1">
    <source>
        <dbReference type="EMBL" id="KKK55706.1"/>
    </source>
</evidence>
<sequence length="44" mass="4846">NAYICRCEGYTSLGTHGDTPMEALTGMIKVIKEIELWEKEGISG</sequence>
<feature type="non-terminal residue" evidence="1">
    <location>
        <position position="1"/>
    </location>
</feature>
<dbReference type="AlphaFoldDB" id="A0A0F8Z6G3"/>
<protein>
    <submittedName>
        <fullName evidence="1">Uncharacterized protein</fullName>
    </submittedName>
</protein>
<reference evidence="1" key="1">
    <citation type="journal article" date="2015" name="Nature">
        <title>Complex archaea that bridge the gap between prokaryotes and eukaryotes.</title>
        <authorList>
            <person name="Spang A."/>
            <person name="Saw J.H."/>
            <person name="Jorgensen S.L."/>
            <person name="Zaremba-Niedzwiedzka K."/>
            <person name="Martijn J."/>
            <person name="Lind A.E."/>
            <person name="van Eijk R."/>
            <person name="Schleper C."/>
            <person name="Guy L."/>
            <person name="Ettema T.J."/>
        </authorList>
    </citation>
    <scope>NUCLEOTIDE SEQUENCE</scope>
</reference>
<organism evidence="1">
    <name type="scientific">marine sediment metagenome</name>
    <dbReference type="NCBI Taxonomy" id="412755"/>
    <lineage>
        <taxon>unclassified sequences</taxon>
        <taxon>metagenomes</taxon>
        <taxon>ecological metagenomes</taxon>
    </lineage>
</organism>
<name>A0A0F8Z6G3_9ZZZZ</name>
<gene>
    <name evidence="1" type="ORF">LCGC14_3071880</name>
</gene>
<comment type="caution">
    <text evidence="1">The sequence shown here is derived from an EMBL/GenBank/DDBJ whole genome shotgun (WGS) entry which is preliminary data.</text>
</comment>
<accession>A0A0F8Z6G3</accession>